<dbReference type="STRING" id="888741.HMPREF9098_2209"/>
<comment type="caution">
    <text evidence="1">The sequence shown here is derived from an EMBL/GenBank/DDBJ whole genome shotgun (WGS) entry which is preliminary data.</text>
</comment>
<proteinExistence type="predicted"/>
<gene>
    <name evidence="1" type="ORF">HMPREF9098_2209</name>
</gene>
<name>F0F274_9NEIS</name>
<dbReference type="RefSeq" id="WP_003784375.1">
    <property type="nucleotide sequence ID" value="NZ_GL870929.1"/>
</dbReference>
<keyword evidence="2" id="KW-1185">Reference proteome</keyword>
<reference evidence="1 2" key="1">
    <citation type="submission" date="2011-01" db="EMBL/GenBank/DDBJ databases">
        <authorList>
            <person name="Muzny D."/>
            <person name="Qin X."/>
            <person name="Deng J."/>
            <person name="Jiang H."/>
            <person name="Liu Y."/>
            <person name="Qu J."/>
            <person name="Song X.-Z."/>
            <person name="Zhang L."/>
            <person name="Thornton R."/>
            <person name="Coyle M."/>
            <person name="Francisco L."/>
            <person name="Jackson L."/>
            <person name="Javaid M."/>
            <person name="Korchina V."/>
            <person name="Kovar C."/>
            <person name="Mata R."/>
            <person name="Mathew T."/>
            <person name="Ngo R."/>
            <person name="Nguyen L."/>
            <person name="Nguyen N."/>
            <person name="Okwuonu G."/>
            <person name="Ongeri F."/>
            <person name="Pham C."/>
            <person name="Simmons D."/>
            <person name="Wilczek-Boney K."/>
            <person name="Hale W."/>
            <person name="Jakkamsetti A."/>
            <person name="Pham P."/>
            <person name="Ruth R."/>
            <person name="San Lucas F."/>
            <person name="Warren J."/>
            <person name="Zhang J."/>
            <person name="Zhao Z."/>
            <person name="Zhou C."/>
            <person name="Zhu D."/>
            <person name="Lee S."/>
            <person name="Bess C."/>
            <person name="Blankenburg K."/>
            <person name="Forbes L."/>
            <person name="Fu Q."/>
            <person name="Gubbala S."/>
            <person name="Hirani K."/>
            <person name="Jayaseelan J.C."/>
            <person name="Lara F."/>
            <person name="Munidasa M."/>
            <person name="Palculict T."/>
            <person name="Patil S."/>
            <person name="Pu L.-L."/>
            <person name="Saada N."/>
            <person name="Tang L."/>
            <person name="Weissenberger G."/>
            <person name="Zhu Y."/>
            <person name="Hemphill L."/>
            <person name="Shang Y."/>
            <person name="Youmans B."/>
            <person name="Ayvaz T."/>
            <person name="Ross M."/>
            <person name="Santibanez J."/>
            <person name="Aqrawi P."/>
            <person name="Gross S."/>
            <person name="Joshi V."/>
            <person name="Fowler G."/>
            <person name="Nazareth L."/>
            <person name="Reid J."/>
            <person name="Worley K."/>
            <person name="Petrosino J."/>
            <person name="Highlander S."/>
            <person name="Gibbs R."/>
        </authorList>
    </citation>
    <scope>NUCLEOTIDE SEQUENCE [LARGE SCALE GENOMIC DNA]</scope>
    <source>
        <strain evidence="1 2">ATCC 33394</strain>
    </source>
</reference>
<organism evidence="1 2">
    <name type="scientific">Kingella denitrificans ATCC 33394</name>
    <dbReference type="NCBI Taxonomy" id="888741"/>
    <lineage>
        <taxon>Bacteria</taxon>
        <taxon>Pseudomonadati</taxon>
        <taxon>Pseudomonadota</taxon>
        <taxon>Betaproteobacteria</taxon>
        <taxon>Neisseriales</taxon>
        <taxon>Neisseriaceae</taxon>
        <taxon>Kingella</taxon>
    </lineage>
</organism>
<evidence type="ECO:0000313" key="1">
    <source>
        <dbReference type="EMBL" id="EGC16374.1"/>
    </source>
</evidence>
<evidence type="ECO:0000313" key="2">
    <source>
        <dbReference type="Proteomes" id="UP000004088"/>
    </source>
</evidence>
<dbReference type="Proteomes" id="UP000004088">
    <property type="component" value="Unassembled WGS sequence"/>
</dbReference>
<sequence>MPRVKKKSKKINVYLNHSERLSIYGLNESQINELKQVALERYGKASISLLVRESFKQEIAKQQNVPDTAAYEPNSPKGRPKKRLVIRLPAKLDAYLVHQATLRNESFNGIVNYMLAEYMKKNPVLSNDEVEAVYESIPRLRVLGEYLNEIARKLNAGESVSLSTAFIKEINQQVFEHVDVVNNMLLKKRQRFQKFLESLDNPPGKGQ</sequence>
<dbReference type="EMBL" id="AEWV01000042">
    <property type="protein sequence ID" value="EGC16374.1"/>
    <property type="molecule type" value="Genomic_DNA"/>
</dbReference>
<accession>F0F274</accession>
<protein>
    <submittedName>
        <fullName evidence="1">Uncharacterized protein</fullName>
    </submittedName>
</protein>
<dbReference type="AlphaFoldDB" id="F0F274"/>
<dbReference type="HOGENOM" id="CLU_104963_0_0_4"/>